<dbReference type="Gene3D" id="1.10.30.10">
    <property type="entry name" value="High mobility group box domain"/>
    <property type="match status" value="1"/>
</dbReference>
<feature type="region of interest" description="Disordered" evidence="7">
    <location>
        <begin position="168"/>
        <end position="263"/>
    </location>
</feature>
<evidence type="ECO:0000256" key="4">
    <source>
        <dbReference type="ARBA" id="ARBA00023163"/>
    </source>
</evidence>
<evidence type="ECO:0000259" key="8">
    <source>
        <dbReference type="PROSITE" id="PS50118"/>
    </source>
</evidence>
<dbReference type="GO" id="GO:0005634">
    <property type="term" value="C:nucleus"/>
    <property type="evidence" value="ECO:0007669"/>
    <property type="project" value="UniProtKB-UniRule"/>
</dbReference>
<dbReference type="SUPFAM" id="SSF47095">
    <property type="entry name" value="HMG-box"/>
    <property type="match status" value="1"/>
</dbReference>
<keyword evidence="4" id="KW-0804">Transcription</keyword>
<keyword evidence="5 6" id="KW-0539">Nucleus</keyword>
<evidence type="ECO:0000256" key="3">
    <source>
        <dbReference type="ARBA" id="ARBA00023125"/>
    </source>
</evidence>
<dbReference type="Proteomes" id="UP001497497">
    <property type="component" value="Unassembled WGS sequence"/>
</dbReference>
<keyword evidence="2" id="KW-0805">Transcription regulation</keyword>
<gene>
    <name evidence="9" type="ORF">GSLYS_00019362001</name>
</gene>
<feature type="non-terminal residue" evidence="9">
    <location>
        <position position="263"/>
    </location>
</feature>
<keyword evidence="1" id="KW-0597">Phosphoprotein</keyword>
<dbReference type="GO" id="GO:0000981">
    <property type="term" value="F:DNA-binding transcription factor activity, RNA polymerase II-specific"/>
    <property type="evidence" value="ECO:0007669"/>
    <property type="project" value="TreeGrafter"/>
</dbReference>
<comment type="caution">
    <text evidence="9">The sequence shown here is derived from an EMBL/GenBank/DDBJ whole genome shotgun (WGS) entry which is preliminary data.</text>
</comment>
<dbReference type="Pfam" id="PF00505">
    <property type="entry name" value="HMG_box"/>
    <property type="match status" value="1"/>
</dbReference>
<protein>
    <recommendedName>
        <fullName evidence="8">HMG box domain-containing protein</fullName>
    </recommendedName>
</protein>
<feature type="domain" description="HMG box" evidence="8">
    <location>
        <begin position="1"/>
        <end position="64"/>
    </location>
</feature>
<evidence type="ECO:0000256" key="2">
    <source>
        <dbReference type="ARBA" id="ARBA00023015"/>
    </source>
</evidence>
<accession>A0AAV2IJI7</accession>
<feature type="compositionally biased region" description="Polar residues" evidence="7">
    <location>
        <begin position="233"/>
        <end position="263"/>
    </location>
</feature>
<dbReference type="CDD" id="cd21989">
    <property type="entry name" value="HMG-box_HBP2"/>
    <property type="match status" value="1"/>
</dbReference>
<name>A0AAV2IJI7_LYMST</name>
<feature type="compositionally biased region" description="Polar residues" evidence="7">
    <location>
        <begin position="130"/>
        <end position="156"/>
    </location>
</feature>
<dbReference type="PROSITE" id="PS50118">
    <property type="entry name" value="HMG_BOX_2"/>
    <property type="match status" value="1"/>
</dbReference>
<dbReference type="SMART" id="SM00398">
    <property type="entry name" value="HMG"/>
    <property type="match status" value="1"/>
</dbReference>
<reference evidence="9 10" key="1">
    <citation type="submission" date="2024-04" db="EMBL/GenBank/DDBJ databases">
        <authorList>
            <consortium name="Genoscope - CEA"/>
            <person name="William W."/>
        </authorList>
    </citation>
    <scope>NUCLEOTIDE SEQUENCE [LARGE SCALE GENOMIC DNA]</scope>
</reference>
<evidence type="ECO:0000256" key="6">
    <source>
        <dbReference type="PROSITE-ProRule" id="PRU00267"/>
    </source>
</evidence>
<dbReference type="EMBL" id="CAXITT010000757">
    <property type="protein sequence ID" value="CAL1545985.1"/>
    <property type="molecule type" value="Genomic_DNA"/>
</dbReference>
<dbReference type="AlphaFoldDB" id="A0AAV2IJI7"/>
<dbReference type="InterPro" id="IPR009071">
    <property type="entry name" value="HMG_box_dom"/>
</dbReference>
<keyword evidence="3 6" id="KW-0238">DNA-binding</keyword>
<proteinExistence type="predicted"/>
<dbReference type="GO" id="GO:0000977">
    <property type="term" value="F:RNA polymerase II transcription regulatory region sequence-specific DNA binding"/>
    <property type="evidence" value="ECO:0007669"/>
    <property type="project" value="TreeGrafter"/>
</dbReference>
<dbReference type="PANTHER" id="PTHR13059">
    <property type="entry name" value="HMG-BOX TRANSCRIPTION FACTOR BBX"/>
    <property type="match status" value="1"/>
</dbReference>
<dbReference type="InterPro" id="IPR052412">
    <property type="entry name" value="CC-Dev_Transcription_Reg"/>
</dbReference>
<feature type="region of interest" description="Disordered" evidence="7">
    <location>
        <begin position="127"/>
        <end position="156"/>
    </location>
</feature>
<evidence type="ECO:0000313" key="9">
    <source>
        <dbReference type="EMBL" id="CAL1545985.1"/>
    </source>
</evidence>
<evidence type="ECO:0000256" key="5">
    <source>
        <dbReference type="ARBA" id="ARBA00023242"/>
    </source>
</evidence>
<evidence type="ECO:0000256" key="1">
    <source>
        <dbReference type="ARBA" id="ARBA00022553"/>
    </source>
</evidence>
<dbReference type="PANTHER" id="PTHR13059:SF10">
    <property type="entry name" value="HMG BOX TRANSCRIPTION FACTOR BBX"/>
    <property type="match status" value="1"/>
</dbReference>
<evidence type="ECO:0000256" key="7">
    <source>
        <dbReference type="SAM" id="MobiDB-lite"/>
    </source>
</evidence>
<feature type="DNA-binding region" description="HMG box" evidence="6">
    <location>
        <begin position="1"/>
        <end position="64"/>
    </location>
</feature>
<organism evidence="9 10">
    <name type="scientific">Lymnaea stagnalis</name>
    <name type="common">Great pond snail</name>
    <name type="synonym">Helix stagnalis</name>
    <dbReference type="NCBI Taxonomy" id="6523"/>
    <lineage>
        <taxon>Eukaryota</taxon>
        <taxon>Metazoa</taxon>
        <taxon>Spiralia</taxon>
        <taxon>Lophotrochozoa</taxon>
        <taxon>Mollusca</taxon>
        <taxon>Gastropoda</taxon>
        <taxon>Heterobranchia</taxon>
        <taxon>Euthyneura</taxon>
        <taxon>Panpulmonata</taxon>
        <taxon>Hygrophila</taxon>
        <taxon>Lymnaeoidea</taxon>
        <taxon>Lymnaeidae</taxon>
        <taxon>Lymnaea</taxon>
    </lineage>
</organism>
<feature type="compositionally biased region" description="Low complexity" evidence="7">
    <location>
        <begin position="176"/>
        <end position="195"/>
    </location>
</feature>
<keyword evidence="10" id="KW-1185">Reference proteome</keyword>
<dbReference type="InterPro" id="IPR049523">
    <property type="entry name" value="BBX_HMG-box"/>
</dbReference>
<evidence type="ECO:0000313" key="10">
    <source>
        <dbReference type="Proteomes" id="UP001497497"/>
    </source>
</evidence>
<feature type="compositionally biased region" description="Polar residues" evidence="7">
    <location>
        <begin position="196"/>
        <end position="219"/>
    </location>
</feature>
<dbReference type="InterPro" id="IPR036910">
    <property type="entry name" value="HMG_box_dom_sf"/>
</dbReference>
<sequence length="263" mass="28707">MNAFLIFCKRHRSVVRQKNPDMDNRSVTRLLGDLWANLGEEKSTYTNLAKQYKDAFMKAHPNYKWHSNEKSHVSSAKLPVKPTNALVMKSVADLSQEGGITPGKLADLDKMGGLNLLLMADKETSHEVRASSSLATAPQSTTQQSNNNKSDQSGSSNNALLQLAEMCSSELHSSSDRQGPSSSSAHLQNSHSQQLATSKVSNSVAPSIMLSSLNPSSHQPMPPPKKRARHWSLTETENSAESPASNLTNENKLHNCQSKTDLS</sequence>